<name>A0A0E9WFN3_ANGAN</name>
<organism evidence="2">
    <name type="scientific">Anguilla anguilla</name>
    <name type="common">European freshwater eel</name>
    <name type="synonym">Muraena anguilla</name>
    <dbReference type="NCBI Taxonomy" id="7936"/>
    <lineage>
        <taxon>Eukaryota</taxon>
        <taxon>Metazoa</taxon>
        <taxon>Chordata</taxon>
        <taxon>Craniata</taxon>
        <taxon>Vertebrata</taxon>
        <taxon>Euteleostomi</taxon>
        <taxon>Actinopterygii</taxon>
        <taxon>Neopterygii</taxon>
        <taxon>Teleostei</taxon>
        <taxon>Anguilliformes</taxon>
        <taxon>Anguillidae</taxon>
        <taxon>Anguilla</taxon>
    </lineage>
</organism>
<feature type="compositionally biased region" description="Polar residues" evidence="1">
    <location>
        <begin position="75"/>
        <end position="90"/>
    </location>
</feature>
<reference evidence="2" key="1">
    <citation type="submission" date="2014-11" db="EMBL/GenBank/DDBJ databases">
        <authorList>
            <person name="Amaro Gonzalez C."/>
        </authorList>
    </citation>
    <scope>NUCLEOTIDE SEQUENCE</scope>
</reference>
<sequence>MNYKNVGEKRKKKSPIEEHNLKSKLACTKYCTLGQLSDSPHPQVQNHPLHFRASMHFTEEENETHMHTRTHSHTLKSTCTPVNALTSTQQ</sequence>
<feature type="region of interest" description="Disordered" evidence="1">
    <location>
        <begin position="65"/>
        <end position="90"/>
    </location>
</feature>
<protein>
    <submittedName>
        <fullName evidence="2">Uncharacterized protein</fullName>
    </submittedName>
</protein>
<evidence type="ECO:0000256" key="1">
    <source>
        <dbReference type="SAM" id="MobiDB-lite"/>
    </source>
</evidence>
<evidence type="ECO:0000313" key="2">
    <source>
        <dbReference type="EMBL" id="JAH89172.1"/>
    </source>
</evidence>
<dbReference type="EMBL" id="GBXM01019405">
    <property type="protein sequence ID" value="JAH89172.1"/>
    <property type="molecule type" value="Transcribed_RNA"/>
</dbReference>
<dbReference type="AlphaFoldDB" id="A0A0E9WFN3"/>
<reference evidence="2" key="2">
    <citation type="journal article" date="2015" name="Fish Shellfish Immunol.">
        <title>Early steps in the European eel (Anguilla anguilla)-Vibrio vulnificus interaction in the gills: Role of the RtxA13 toxin.</title>
        <authorList>
            <person name="Callol A."/>
            <person name="Pajuelo D."/>
            <person name="Ebbesson L."/>
            <person name="Teles M."/>
            <person name="MacKenzie S."/>
            <person name="Amaro C."/>
        </authorList>
    </citation>
    <scope>NUCLEOTIDE SEQUENCE</scope>
</reference>
<accession>A0A0E9WFN3</accession>
<proteinExistence type="predicted"/>